<keyword evidence="4" id="KW-1185">Reference proteome</keyword>
<feature type="compositionally biased region" description="Basic and acidic residues" evidence="2">
    <location>
        <begin position="202"/>
        <end position="215"/>
    </location>
</feature>
<protein>
    <submittedName>
        <fullName evidence="3">Uncharacterized protein</fullName>
    </submittedName>
</protein>
<evidence type="ECO:0000313" key="4">
    <source>
        <dbReference type="Proteomes" id="UP001153636"/>
    </source>
</evidence>
<gene>
    <name evidence="3" type="ORF">PSYICH_LOCUS10146</name>
</gene>
<feature type="compositionally biased region" description="Basic and acidic residues" evidence="2">
    <location>
        <begin position="149"/>
        <end position="169"/>
    </location>
</feature>
<feature type="compositionally biased region" description="Polar residues" evidence="2">
    <location>
        <begin position="237"/>
        <end position="251"/>
    </location>
</feature>
<name>A0A9P0CU82_9CUCU</name>
<feature type="region of interest" description="Disordered" evidence="2">
    <location>
        <begin position="136"/>
        <end position="251"/>
    </location>
</feature>
<feature type="coiled-coil region" evidence="1">
    <location>
        <begin position="28"/>
        <end position="55"/>
    </location>
</feature>
<dbReference type="AlphaFoldDB" id="A0A9P0CU82"/>
<evidence type="ECO:0000256" key="1">
    <source>
        <dbReference type="SAM" id="Coils"/>
    </source>
</evidence>
<feature type="region of interest" description="Disordered" evidence="2">
    <location>
        <begin position="1"/>
        <end position="24"/>
    </location>
</feature>
<proteinExistence type="predicted"/>
<sequence length="251" mass="29544">MAPTSHDFKIPEMAPPPSLPPRQLKKSVKTLAEDMKRLEKRLTEMISENRRLTKDIYLLKTLESEDSEHKYDTNTMKSRNTYLQRENQRLKQEAAEAAAVDFSINETSRESADIKEEEEVEINTCEDKNYFESVMSKKQQKTLNKQKRKEASHSKPQEETEVNARERTKIHINLINPNKQPKRRPIKSHQYNSTPRVGRKNNLKERQKKTIDVSRRHQTPRKKPYQGFQQMPRLGSLSRTIKSTNRTYPVL</sequence>
<feature type="compositionally biased region" description="Basic and acidic residues" evidence="2">
    <location>
        <begin position="1"/>
        <end position="10"/>
    </location>
</feature>
<dbReference type="Proteomes" id="UP001153636">
    <property type="component" value="Chromosome 4"/>
</dbReference>
<organism evidence="3 4">
    <name type="scientific">Psylliodes chrysocephalus</name>
    <dbReference type="NCBI Taxonomy" id="3402493"/>
    <lineage>
        <taxon>Eukaryota</taxon>
        <taxon>Metazoa</taxon>
        <taxon>Ecdysozoa</taxon>
        <taxon>Arthropoda</taxon>
        <taxon>Hexapoda</taxon>
        <taxon>Insecta</taxon>
        <taxon>Pterygota</taxon>
        <taxon>Neoptera</taxon>
        <taxon>Endopterygota</taxon>
        <taxon>Coleoptera</taxon>
        <taxon>Polyphaga</taxon>
        <taxon>Cucujiformia</taxon>
        <taxon>Chrysomeloidea</taxon>
        <taxon>Chrysomelidae</taxon>
        <taxon>Galerucinae</taxon>
        <taxon>Alticini</taxon>
        <taxon>Psylliodes</taxon>
    </lineage>
</organism>
<feature type="compositionally biased region" description="Basic residues" evidence="2">
    <location>
        <begin position="138"/>
        <end position="148"/>
    </location>
</feature>
<accession>A0A9P0CU82</accession>
<evidence type="ECO:0000313" key="3">
    <source>
        <dbReference type="EMBL" id="CAH1109527.1"/>
    </source>
</evidence>
<reference evidence="3" key="1">
    <citation type="submission" date="2022-01" db="EMBL/GenBank/DDBJ databases">
        <authorList>
            <person name="King R."/>
        </authorList>
    </citation>
    <scope>NUCLEOTIDE SEQUENCE</scope>
</reference>
<keyword evidence="1" id="KW-0175">Coiled coil</keyword>
<dbReference type="EMBL" id="OV651816">
    <property type="protein sequence ID" value="CAH1109527.1"/>
    <property type="molecule type" value="Genomic_DNA"/>
</dbReference>
<evidence type="ECO:0000256" key="2">
    <source>
        <dbReference type="SAM" id="MobiDB-lite"/>
    </source>
</evidence>